<dbReference type="GeneID" id="94839722"/>
<keyword evidence="10 16" id="KW-0460">Magnesium</keyword>
<evidence type="ECO:0000256" key="3">
    <source>
        <dbReference type="ARBA" id="ARBA00001941"/>
    </source>
</evidence>
<dbReference type="SUPFAM" id="SSF52922">
    <property type="entry name" value="TK C-terminal domain-like"/>
    <property type="match status" value="1"/>
</dbReference>
<name>A0A1J4K2J9_9EUKA</name>
<dbReference type="Pfam" id="PF00456">
    <property type="entry name" value="Transketolase_N"/>
    <property type="match status" value="1"/>
</dbReference>
<comment type="caution">
    <text evidence="19">The sequence shown here is derived from an EMBL/GenBank/DDBJ whole genome shotgun (WGS) entry which is preliminary data.</text>
</comment>
<dbReference type="InterPro" id="IPR005474">
    <property type="entry name" value="Transketolase_N"/>
</dbReference>
<evidence type="ECO:0000256" key="9">
    <source>
        <dbReference type="ARBA" id="ARBA00022837"/>
    </source>
</evidence>
<comment type="catalytic activity">
    <reaction evidence="12">
        <text>D-sedoheptulose 7-phosphate + D-glyceraldehyde 3-phosphate = aldehydo-D-ribose 5-phosphate + D-xylulose 5-phosphate</text>
        <dbReference type="Rhea" id="RHEA:10508"/>
        <dbReference type="ChEBI" id="CHEBI:57483"/>
        <dbReference type="ChEBI" id="CHEBI:57737"/>
        <dbReference type="ChEBI" id="CHEBI:58273"/>
        <dbReference type="ChEBI" id="CHEBI:59776"/>
        <dbReference type="EC" id="2.2.1.1"/>
    </reaction>
</comment>
<dbReference type="Gene3D" id="3.40.50.920">
    <property type="match status" value="1"/>
</dbReference>
<dbReference type="GO" id="GO:0004802">
    <property type="term" value="F:transketolase activity"/>
    <property type="evidence" value="ECO:0007669"/>
    <property type="project" value="UniProtKB-EC"/>
</dbReference>
<evidence type="ECO:0000256" key="1">
    <source>
        <dbReference type="ARBA" id="ARBA00001913"/>
    </source>
</evidence>
<feature type="binding site" evidence="15">
    <location>
        <position position="188"/>
    </location>
    <ligand>
        <name>thiamine diphosphate</name>
        <dbReference type="ChEBI" id="CHEBI:58937"/>
    </ligand>
</feature>
<dbReference type="AlphaFoldDB" id="A0A1J4K2J9"/>
<keyword evidence="7" id="KW-0808">Transferase</keyword>
<feature type="binding site" evidence="16">
    <location>
        <position position="112"/>
    </location>
    <ligand>
        <name>Mg(2+)</name>
        <dbReference type="ChEBI" id="CHEBI:18420"/>
    </ligand>
</feature>
<gene>
    <name evidence="19" type="ORF">TRFO_26562</name>
</gene>
<dbReference type="InterPro" id="IPR009014">
    <property type="entry name" value="Transketo_C/PFOR_II"/>
</dbReference>
<dbReference type="Pfam" id="PF02779">
    <property type="entry name" value="Transket_pyr"/>
    <property type="match status" value="1"/>
</dbReference>
<feature type="binding site" evidence="14">
    <location>
        <position position="388"/>
    </location>
    <ligand>
        <name>substrate</name>
    </ligand>
</feature>
<protein>
    <recommendedName>
        <fullName evidence="6">transketolase</fullName>
        <ecNumber evidence="6">2.2.1.1</ecNumber>
    </recommendedName>
</protein>
<dbReference type="PROSITE" id="PS00802">
    <property type="entry name" value="TRANSKETOLASE_2"/>
    <property type="match status" value="1"/>
</dbReference>
<feature type="domain" description="Transketolase-like pyrimidine-binding" evidence="18">
    <location>
        <begin position="279"/>
        <end position="453"/>
    </location>
</feature>
<evidence type="ECO:0000256" key="14">
    <source>
        <dbReference type="PIRSR" id="PIRSR605478-2"/>
    </source>
</evidence>
<keyword evidence="20" id="KW-1185">Reference proteome</keyword>
<accession>A0A1J4K2J9</accession>
<dbReference type="GO" id="GO:0046872">
    <property type="term" value="F:metal ion binding"/>
    <property type="evidence" value="ECO:0007669"/>
    <property type="project" value="UniProtKB-KW"/>
</dbReference>
<dbReference type="FunFam" id="3.40.50.920:FF:000003">
    <property type="entry name" value="Transketolase"/>
    <property type="match status" value="1"/>
</dbReference>
<evidence type="ECO:0000256" key="6">
    <source>
        <dbReference type="ARBA" id="ARBA00013152"/>
    </source>
</evidence>
<evidence type="ECO:0000256" key="15">
    <source>
        <dbReference type="PIRSR" id="PIRSR605478-3"/>
    </source>
</evidence>
<evidence type="ECO:0000256" key="13">
    <source>
        <dbReference type="PIRSR" id="PIRSR605478-1"/>
    </source>
</evidence>
<keyword evidence="11 15" id="KW-0786">Thiamine pyrophosphate</keyword>
<dbReference type="Proteomes" id="UP000179807">
    <property type="component" value="Unassembled WGS sequence"/>
</dbReference>
<comment type="cofactor">
    <cofactor evidence="15">
        <name>thiamine diphosphate</name>
        <dbReference type="ChEBI" id="CHEBI:58937"/>
    </cofactor>
    <text evidence="15">Binds 1 thiamine pyrophosphate per subunit. During the reaction, the substrate forms a covalent intermediate with the cofactor.</text>
</comment>
<dbReference type="OrthoDB" id="10267175at2759"/>
<dbReference type="RefSeq" id="XP_068358751.1">
    <property type="nucleotide sequence ID" value="XM_068505018.1"/>
</dbReference>
<comment type="subunit">
    <text evidence="5">Homodimer.</text>
</comment>
<evidence type="ECO:0000256" key="17">
    <source>
        <dbReference type="PIRSR" id="PIRSR605478-5"/>
    </source>
</evidence>
<dbReference type="EMBL" id="MLAK01000751">
    <property type="protein sequence ID" value="OHT05615.1"/>
    <property type="molecule type" value="Genomic_DNA"/>
</dbReference>
<dbReference type="InterPro" id="IPR005478">
    <property type="entry name" value="Transketolase_bac-like"/>
</dbReference>
<dbReference type="NCBIfam" id="TIGR00232">
    <property type="entry name" value="tktlase_bact"/>
    <property type="match status" value="1"/>
</dbReference>
<evidence type="ECO:0000256" key="11">
    <source>
        <dbReference type="ARBA" id="ARBA00023052"/>
    </source>
</evidence>
<dbReference type="Pfam" id="PF22613">
    <property type="entry name" value="Transketolase_C_1"/>
    <property type="match status" value="1"/>
</dbReference>
<feature type="binding site" evidence="15">
    <location>
        <begin position="41"/>
        <end position="43"/>
    </location>
    <ligand>
        <name>thiamine diphosphate</name>
        <dbReference type="ChEBI" id="CHEBI:58937"/>
    </ligand>
</feature>
<dbReference type="FunFam" id="3.40.50.970:FF:000045">
    <property type="entry name" value="Transketolase"/>
    <property type="match status" value="1"/>
</dbReference>
<feature type="binding site" evidence="16">
    <location>
        <position position="114"/>
    </location>
    <ligand>
        <name>Mg(2+)</name>
        <dbReference type="ChEBI" id="CHEBI:18420"/>
    </ligand>
</feature>
<sequence>MLHIHTNVLSIDDLKQFRQYGSKTAGHPEHHLVPAIDVTTGPLGQGISNAVGLSVASHYLAARFNKPDIQIFTNKVWCIASDGDMMEGVQAEAASFAGHQKLDNLIVFWDNNKVTIDGHTDIAFTENVPMRYRAYGWHTISVKNADTDFKGIESAIIEALQVKDKPVLIELNTTIGFGSDVADTPKVHGTPLNKEQLANIKKKFGFNPDEFFTVPQAVYDHYAKVRARTHKKVEEWNTKYAQYASKYPEDYKVLQSIINGNFTLEEFQKFMPKVNEKNVGTRVTSGLVLNVLAKNLPGLIGGSADLTPSNNTALDGEKTFKPGVRDGRYIEFGIREHGMQAIANGIQYYGFKGLVPFTATFFVFFQYLLPSIRVAALESLREIIILTHDSIGVGEDGPTHQPVESLAMLRALPNINVFRPADQLEVSACYTAGLTGPSRPSIFVLSRQNAPPLEGSSFEGALKGGYVVKKVENPKLVIVGTGTEVNLALKTAELLPFPVQVVSLPCMEIYNTQSKEYKRSVFPKDVPVLSVEAACSFGWERYSHKHVGVDTFGLSAPANKVYEHFGLVPEKVAEKAKQLVDFYSKYPVPELVERI</sequence>
<comment type="cofactor">
    <cofactor evidence="16">
        <name>Mg(2+)</name>
        <dbReference type="ChEBI" id="CHEBI:18420"/>
    </cofactor>
    <text evidence="16">Binds 1 Mg(2+) ion per subunit. Can also utilize other divalent metal cations, such as Ca(2+), Mn(2+) and Co(2+).</text>
</comment>
<feature type="binding site" evidence="14">
    <location>
        <position position="309"/>
    </location>
    <ligand>
        <name>substrate</name>
    </ligand>
</feature>
<evidence type="ECO:0000256" key="5">
    <source>
        <dbReference type="ARBA" id="ARBA00011738"/>
    </source>
</evidence>
<dbReference type="InterPro" id="IPR005475">
    <property type="entry name" value="Transketolase-like_Pyr-bd"/>
</dbReference>
<evidence type="ECO:0000259" key="18">
    <source>
        <dbReference type="SMART" id="SM00861"/>
    </source>
</evidence>
<feature type="binding site" evidence="14">
    <location>
        <position position="396"/>
    </location>
    <ligand>
        <name>substrate</name>
    </ligand>
</feature>
<feature type="binding site" evidence="15">
    <location>
        <position position="83"/>
    </location>
    <ligand>
        <name>thiamine diphosphate</name>
        <dbReference type="ChEBI" id="CHEBI:58937"/>
    </ligand>
</feature>
<evidence type="ECO:0000256" key="2">
    <source>
        <dbReference type="ARBA" id="ARBA00001936"/>
    </source>
</evidence>
<evidence type="ECO:0000256" key="4">
    <source>
        <dbReference type="ARBA" id="ARBA00007131"/>
    </source>
</evidence>
<feature type="binding site" evidence="14">
    <location>
        <position position="400"/>
    </location>
    <ligand>
        <name>substrate</name>
    </ligand>
</feature>
<evidence type="ECO:0000256" key="12">
    <source>
        <dbReference type="ARBA" id="ARBA00049473"/>
    </source>
</evidence>
<evidence type="ECO:0000256" key="8">
    <source>
        <dbReference type="ARBA" id="ARBA00022723"/>
    </source>
</evidence>
<evidence type="ECO:0000256" key="7">
    <source>
        <dbReference type="ARBA" id="ARBA00022679"/>
    </source>
</evidence>
<feature type="binding site" evidence="14">
    <location>
        <position position="447"/>
    </location>
    <ligand>
        <name>substrate</name>
    </ligand>
</feature>
<comment type="similarity">
    <text evidence="4">Belongs to the transketolase family.</text>
</comment>
<feature type="binding site" evidence="14">
    <location>
        <position position="188"/>
    </location>
    <ligand>
        <name>substrate</name>
    </ligand>
</feature>
<dbReference type="PANTHER" id="PTHR43522">
    <property type="entry name" value="TRANSKETOLASE"/>
    <property type="match status" value="1"/>
</dbReference>
<feature type="binding site" evidence="14">
    <location>
        <position position="282"/>
    </location>
    <ligand>
        <name>substrate</name>
    </ligand>
</feature>
<dbReference type="Gene3D" id="3.40.50.970">
    <property type="match status" value="2"/>
</dbReference>
<feature type="binding site" evidence="15">
    <location>
        <position position="112"/>
    </location>
    <ligand>
        <name>thiamine diphosphate</name>
        <dbReference type="ChEBI" id="CHEBI:58937"/>
    </ligand>
</feature>
<dbReference type="VEuPathDB" id="TrichDB:TRFO_26562"/>
<dbReference type="SMART" id="SM00861">
    <property type="entry name" value="Transket_pyr"/>
    <property type="match status" value="1"/>
</dbReference>
<dbReference type="InterPro" id="IPR033247">
    <property type="entry name" value="Transketolase_fam"/>
</dbReference>
<reference evidence="19" key="1">
    <citation type="submission" date="2016-10" db="EMBL/GenBank/DDBJ databases">
        <authorList>
            <person name="Benchimol M."/>
            <person name="Almeida L.G."/>
            <person name="Vasconcelos A.T."/>
            <person name="Perreira-Neves A."/>
            <person name="Rosa I.A."/>
            <person name="Tasca T."/>
            <person name="Bogo M.R."/>
            <person name="de Souza W."/>
        </authorList>
    </citation>
    <scope>NUCLEOTIDE SEQUENCE [LARGE SCALE GENOMIC DNA]</scope>
    <source>
        <strain evidence="19">K</strain>
    </source>
</reference>
<dbReference type="InterPro" id="IPR029061">
    <property type="entry name" value="THDP-binding"/>
</dbReference>
<dbReference type="CDD" id="cd02012">
    <property type="entry name" value="TPP_TK"/>
    <property type="match status" value="1"/>
</dbReference>
<dbReference type="EC" id="2.2.1.1" evidence="6"/>
<dbReference type="GO" id="GO:0005829">
    <property type="term" value="C:cytosol"/>
    <property type="evidence" value="ECO:0007669"/>
    <property type="project" value="TreeGrafter"/>
</dbReference>
<feature type="binding site" evidence="15">
    <location>
        <position position="364"/>
    </location>
    <ligand>
        <name>thiamine diphosphate</name>
        <dbReference type="ChEBI" id="CHEBI:58937"/>
    </ligand>
</feature>
<evidence type="ECO:0000313" key="20">
    <source>
        <dbReference type="Proteomes" id="UP000179807"/>
    </source>
</evidence>
<dbReference type="CDD" id="cd07033">
    <property type="entry name" value="TPP_PYR_DXS_TK_like"/>
    <property type="match status" value="1"/>
</dbReference>
<feature type="binding site" evidence="16">
    <location>
        <position position="82"/>
    </location>
    <ligand>
        <name>Mg(2+)</name>
        <dbReference type="ChEBI" id="CHEBI:18420"/>
    </ligand>
</feature>
<feature type="active site" description="Proton donor" evidence="13">
    <location>
        <position position="336"/>
    </location>
</feature>
<dbReference type="PANTHER" id="PTHR43522:SF2">
    <property type="entry name" value="TRANSKETOLASE 1-RELATED"/>
    <property type="match status" value="1"/>
</dbReference>
<evidence type="ECO:0000256" key="10">
    <source>
        <dbReference type="ARBA" id="ARBA00022842"/>
    </source>
</evidence>
<comment type="cofactor">
    <cofactor evidence="1">
        <name>Ca(2+)</name>
        <dbReference type="ChEBI" id="CHEBI:29108"/>
    </cofactor>
</comment>
<dbReference type="GO" id="GO:0006098">
    <property type="term" value="P:pentose-phosphate shunt"/>
    <property type="evidence" value="ECO:0007669"/>
    <property type="project" value="TreeGrafter"/>
</dbReference>
<proteinExistence type="inferred from homology"/>
<comment type="cofactor">
    <cofactor evidence="2">
        <name>Mn(2+)</name>
        <dbReference type="ChEBI" id="CHEBI:29035"/>
    </cofactor>
</comment>
<keyword evidence="8 16" id="KW-0479">Metal-binding</keyword>
<dbReference type="InterPro" id="IPR020826">
    <property type="entry name" value="Transketolase_BS"/>
</dbReference>
<comment type="cofactor">
    <cofactor evidence="3">
        <name>Co(2+)</name>
        <dbReference type="ChEBI" id="CHEBI:48828"/>
    </cofactor>
</comment>
<dbReference type="SUPFAM" id="SSF52518">
    <property type="entry name" value="Thiamin diphosphate-binding fold (THDP-binding)"/>
    <property type="match status" value="2"/>
</dbReference>
<feature type="site" description="Important for catalytic activity" evidence="17">
    <location>
        <position position="188"/>
    </location>
</feature>
<organism evidence="19 20">
    <name type="scientific">Tritrichomonas foetus</name>
    <dbReference type="NCBI Taxonomy" id="1144522"/>
    <lineage>
        <taxon>Eukaryota</taxon>
        <taxon>Metamonada</taxon>
        <taxon>Parabasalia</taxon>
        <taxon>Tritrichomonadida</taxon>
        <taxon>Tritrichomonadidae</taxon>
        <taxon>Tritrichomonas</taxon>
    </lineage>
</organism>
<dbReference type="InterPro" id="IPR055152">
    <property type="entry name" value="Transketolase-like_C_2"/>
</dbReference>
<keyword evidence="9" id="KW-0106">Calcium</keyword>
<evidence type="ECO:0000313" key="19">
    <source>
        <dbReference type="EMBL" id="OHT05615.1"/>
    </source>
</evidence>
<evidence type="ECO:0000256" key="16">
    <source>
        <dbReference type="PIRSR" id="PIRSR605478-4"/>
    </source>
</evidence>